<dbReference type="EMBL" id="JBHSJB010000033">
    <property type="protein sequence ID" value="MFC5058643.1"/>
    <property type="molecule type" value="Genomic_DNA"/>
</dbReference>
<dbReference type="RefSeq" id="WP_344038819.1">
    <property type="nucleotide sequence ID" value="NZ_BAAAKE010000013.1"/>
</dbReference>
<accession>A0ABV9Y7H7</accession>
<organism evidence="2 3">
    <name type="scientific">Saccharothrix xinjiangensis</name>
    <dbReference type="NCBI Taxonomy" id="204798"/>
    <lineage>
        <taxon>Bacteria</taxon>
        <taxon>Bacillati</taxon>
        <taxon>Actinomycetota</taxon>
        <taxon>Actinomycetes</taxon>
        <taxon>Pseudonocardiales</taxon>
        <taxon>Pseudonocardiaceae</taxon>
        <taxon>Saccharothrix</taxon>
    </lineage>
</organism>
<protein>
    <submittedName>
        <fullName evidence="2">Cytochrome P450</fullName>
    </submittedName>
</protein>
<evidence type="ECO:0000313" key="2">
    <source>
        <dbReference type="EMBL" id="MFC5058643.1"/>
    </source>
</evidence>
<comment type="caution">
    <text evidence="2">The sequence shown here is derived from an EMBL/GenBank/DDBJ whole genome shotgun (WGS) entry which is preliminary data.</text>
</comment>
<evidence type="ECO:0000256" key="1">
    <source>
        <dbReference type="ARBA" id="ARBA00010617"/>
    </source>
</evidence>
<dbReference type="InterPro" id="IPR001128">
    <property type="entry name" value="Cyt_P450"/>
</dbReference>
<dbReference type="Gene3D" id="1.10.630.10">
    <property type="entry name" value="Cytochrome P450"/>
    <property type="match status" value="1"/>
</dbReference>
<sequence length="371" mass="39467">MLTQPPLTTAPEQAPDHVLGAHLQQSRGLQWLHAANGDPHARLLCGLDDSADELHREIRDRGPLWRSLTGSWVTASHAVAAEVLADPVFEQGVDPVQHVLPAMSFDPGEPRLAPDAVHALLPRARQVCDALLGPVGAEFDLITDFATPAATAVAAAVLGIPDDRHDAFARCCRDLAVVPDGVLTAQPLDVVRRAQRASAELAGTLAEGDRRLGLLLATVTVPLMANLTAQCVVSLLQHPDQAWGDDAVEETLRHRPPWRIESRVAGRDVTLAGRDLPAGAHVAVLLAAAGRDPAVFTEPDSFLVGRPDVDRHLALTGGAHLTAGAHLVRAHARTAVASLRDRRPGLRFAGPVRRTRRTGVTDGLVSAPVRT</sequence>
<comment type="similarity">
    <text evidence="1">Belongs to the cytochrome P450 family.</text>
</comment>
<dbReference type="InterPro" id="IPR036396">
    <property type="entry name" value="Cyt_P450_sf"/>
</dbReference>
<dbReference type="PANTHER" id="PTHR46696:SF3">
    <property type="entry name" value="PULCHERRIMINIC ACID SYNTHASE"/>
    <property type="match status" value="1"/>
</dbReference>
<dbReference type="SUPFAM" id="SSF48264">
    <property type="entry name" value="Cytochrome P450"/>
    <property type="match status" value="1"/>
</dbReference>
<reference evidence="3" key="1">
    <citation type="journal article" date="2019" name="Int. J. Syst. Evol. Microbiol.">
        <title>The Global Catalogue of Microorganisms (GCM) 10K type strain sequencing project: providing services to taxonomists for standard genome sequencing and annotation.</title>
        <authorList>
            <consortium name="The Broad Institute Genomics Platform"/>
            <consortium name="The Broad Institute Genome Sequencing Center for Infectious Disease"/>
            <person name="Wu L."/>
            <person name="Ma J."/>
        </authorList>
    </citation>
    <scope>NUCLEOTIDE SEQUENCE [LARGE SCALE GENOMIC DNA]</scope>
    <source>
        <strain evidence="3">KCTC 12848</strain>
    </source>
</reference>
<proteinExistence type="inferred from homology"/>
<dbReference type="Pfam" id="PF00067">
    <property type="entry name" value="p450"/>
    <property type="match status" value="1"/>
</dbReference>
<evidence type="ECO:0000313" key="3">
    <source>
        <dbReference type="Proteomes" id="UP001595833"/>
    </source>
</evidence>
<dbReference type="PANTHER" id="PTHR46696">
    <property type="entry name" value="P450, PUTATIVE (EUROFUNG)-RELATED"/>
    <property type="match status" value="1"/>
</dbReference>
<dbReference type="Proteomes" id="UP001595833">
    <property type="component" value="Unassembled WGS sequence"/>
</dbReference>
<name>A0ABV9Y7H7_9PSEU</name>
<keyword evidence="3" id="KW-1185">Reference proteome</keyword>
<gene>
    <name evidence="2" type="ORF">ACFPFM_33450</name>
</gene>